<proteinExistence type="predicted"/>
<organism evidence="1 2">
    <name type="scientific">Dreissena polymorpha</name>
    <name type="common">Zebra mussel</name>
    <name type="synonym">Mytilus polymorpha</name>
    <dbReference type="NCBI Taxonomy" id="45954"/>
    <lineage>
        <taxon>Eukaryota</taxon>
        <taxon>Metazoa</taxon>
        <taxon>Spiralia</taxon>
        <taxon>Lophotrochozoa</taxon>
        <taxon>Mollusca</taxon>
        <taxon>Bivalvia</taxon>
        <taxon>Autobranchia</taxon>
        <taxon>Heteroconchia</taxon>
        <taxon>Euheterodonta</taxon>
        <taxon>Imparidentia</taxon>
        <taxon>Neoheterodontei</taxon>
        <taxon>Myida</taxon>
        <taxon>Dreissenoidea</taxon>
        <taxon>Dreissenidae</taxon>
        <taxon>Dreissena</taxon>
    </lineage>
</organism>
<evidence type="ECO:0000313" key="2">
    <source>
        <dbReference type="Proteomes" id="UP000828390"/>
    </source>
</evidence>
<sequence>MSRINWVVLNFPKLPRRPTEAPRTSPDLRGTNRTYTVTWFKCRIVPDMIHLDLASIWDWGYTD</sequence>
<protein>
    <submittedName>
        <fullName evidence="1">Uncharacterized protein</fullName>
    </submittedName>
</protein>
<name>A0A9D4JPN8_DREPO</name>
<gene>
    <name evidence="1" type="ORF">DPMN_117832</name>
</gene>
<comment type="caution">
    <text evidence="1">The sequence shown here is derived from an EMBL/GenBank/DDBJ whole genome shotgun (WGS) entry which is preliminary data.</text>
</comment>
<accession>A0A9D4JPN8</accession>
<reference evidence="1" key="2">
    <citation type="submission" date="2020-11" db="EMBL/GenBank/DDBJ databases">
        <authorList>
            <person name="McCartney M.A."/>
            <person name="Auch B."/>
            <person name="Kono T."/>
            <person name="Mallez S."/>
            <person name="Becker A."/>
            <person name="Gohl D.M."/>
            <person name="Silverstein K.A.T."/>
            <person name="Koren S."/>
            <person name="Bechman K.B."/>
            <person name="Herman A."/>
            <person name="Abrahante J.E."/>
            <person name="Garbe J."/>
        </authorList>
    </citation>
    <scope>NUCLEOTIDE SEQUENCE</scope>
    <source>
        <strain evidence="1">Duluth1</strain>
        <tissue evidence="1">Whole animal</tissue>
    </source>
</reference>
<reference evidence="1" key="1">
    <citation type="journal article" date="2019" name="bioRxiv">
        <title>The Genome of the Zebra Mussel, Dreissena polymorpha: A Resource for Invasive Species Research.</title>
        <authorList>
            <person name="McCartney M.A."/>
            <person name="Auch B."/>
            <person name="Kono T."/>
            <person name="Mallez S."/>
            <person name="Zhang Y."/>
            <person name="Obille A."/>
            <person name="Becker A."/>
            <person name="Abrahante J.E."/>
            <person name="Garbe J."/>
            <person name="Badalamenti J.P."/>
            <person name="Herman A."/>
            <person name="Mangelson H."/>
            <person name="Liachko I."/>
            <person name="Sullivan S."/>
            <person name="Sone E.D."/>
            <person name="Koren S."/>
            <person name="Silverstein K.A.T."/>
            <person name="Beckman K.B."/>
            <person name="Gohl D.M."/>
        </authorList>
    </citation>
    <scope>NUCLEOTIDE SEQUENCE</scope>
    <source>
        <strain evidence="1">Duluth1</strain>
        <tissue evidence="1">Whole animal</tissue>
    </source>
</reference>
<keyword evidence="2" id="KW-1185">Reference proteome</keyword>
<dbReference type="AlphaFoldDB" id="A0A9D4JPN8"/>
<dbReference type="Proteomes" id="UP000828390">
    <property type="component" value="Unassembled WGS sequence"/>
</dbReference>
<dbReference type="EMBL" id="JAIWYP010000005">
    <property type="protein sequence ID" value="KAH3816318.1"/>
    <property type="molecule type" value="Genomic_DNA"/>
</dbReference>
<evidence type="ECO:0000313" key="1">
    <source>
        <dbReference type="EMBL" id="KAH3816318.1"/>
    </source>
</evidence>